<dbReference type="NCBIfam" id="NF001126">
    <property type="entry name" value="PRK00139.1-4"/>
    <property type="match status" value="1"/>
</dbReference>
<evidence type="ECO:0000313" key="12">
    <source>
        <dbReference type="EMBL" id="GFK93556.1"/>
    </source>
</evidence>
<dbReference type="AlphaFoldDB" id="A0A6V8LUR6"/>
<dbReference type="PANTHER" id="PTHR23135">
    <property type="entry name" value="MUR LIGASE FAMILY MEMBER"/>
    <property type="match status" value="1"/>
</dbReference>
<comment type="PTM">
    <text evidence="7">Carboxylation is probably crucial for Mg(2+) binding and, consequently, for the gamma-phosphate positioning of ATP.</text>
</comment>
<proteinExistence type="inferred from homology"/>
<accession>A0A6V8LUR6</accession>
<keyword evidence="2 7" id="KW-0132">Cell division</keyword>
<keyword evidence="3 7" id="KW-0133">Cell shape</keyword>
<dbReference type="SUPFAM" id="SSF53244">
    <property type="entry name" value="MurD-like peptide ligases, peptide-binding domain"/>
    <property type="match status" value="1"/>
</dbReference>
<keyword evidence="7" id="KW-0963">Cytoplasm</keyword>
<comment type="similarity">
    <text evidence="1 7">Belongs to the MurCDEF family. MurE subfamily.</text>
</comment>
<evidence type="ECO:0000313" key="13">
    <source>
        <dbReference type="Proteomes" id="UP000494245"/>
    </source>
</evidence>
<feature type="binding site" evidence="7">
    <location>
        <position position="453"/>
    </location>
    <ligand>
        <name>meso-2,6-diaminopimelate</name>
        <dbReference type="ChEBI" id="CHEBI:57791"/>
    </ligand>
</feature>
<comment type="pathway">
    <text evidence="7 8">Cell wall biogenesis; peptidoglycan biosynthesis.</text>
</comment>
<feature type="binding site" evidence="7">
    <location>
        <position position="24"/>
    </location>
    <ligand>
        <name>UDP-N-acetyl-alpha-D-muramoyl-L-alanyl-D-glutamate</name>
        <dbReference type="ChEBI" id="CHEBI:83900"/>
    </ligand>
</feature>
<feature type="domain" description="Mur ligase central" evidence="11">
    <location>
        <begin position="104"/>
        <end position="307"/>
    </location>
</feature>
<feature type="binding site" evidence="7">
    <location>
        <begin position="106"/>
        <end position="112"/>
    </location>
    <ligand>
        <name>ATP</name>
        <dbReference type="ChEBI" id="CHEBI:30616"/>
    </ligand>
</feature>
<gene>
    <name evidence="7 12" type="primary">murE</name>
    <name evidence="12" type="ORF">NNJEOMEG_01390</name>
</gene>
<feature type="binding site" evidence="7">
    <location>
        <position position="378"/>
    </location>
    <ligand>
        <name>meso-2,6-diaminopimelate</name>
        <dbReference type="ChEBI" id="CHEBI:57791"/>
    </ligand>
</feature>
<comment type="caution">
    <text evidence="12">The sequence shown here is derived from an EMBL/GenBank/DDBJ whole genome shotgun (WGS) entry which is preliminary data.</text>
</comment>
<dbReference type="NCBIfam" id="TIGR01085">
    <property type="entry name" value="murE"/>
    <property type="match status" value="1"/>
</dbReference>
<dbReference type="RefSeq" id="WP_173082700.1">
    <property type="nucleotide sequence ID" value="NZ_BLTE01000005.1"/>
</dbReference>
<protein>
    <recommendedName>
        <fullName evidence="7">UDP-N-acetylmuramoyl-L-alanyl-D-glutamate--2,6-diaminopimelate ligase</fullName>
        <ecNumber evidence="7">6.3.2.13</ecNumber>
    </recommendedName>
    <alternativeName>
        <fullName evidence="7">Meso-A2pm-adding enzyme</fullName>
    </alternativeName>
    <alternativeName>
        <fullName evidence="7">Meso-diaminopimelate-adding enzyme</fullName>
    </alternativeName>
    <alternativeName>
        <fullName evidence="7">UDP-MurNAc-L-Ala-D-Glu:meso-diaminopimelate ligase</fullName>
    </alternativeName>
    <alternativeName>
        <fullName evidence="7">UDP-MurNAc-tripeptide synthetase</fullName>
    </alternativeName>
    <alternativeName>
        <fullName evidence="7">UDP-N-acetylmuramyl-tripeptide synthetase</fullName>
    </alternativeName>
</protein>
<dbReference type="InterPro" id="IPR013221">
    <property type="entry name" value="Mur_ligase_cen"/>
</dbReference>
<dbReference type="InterPro" id="IPR036615">
    <property type="entry name" value="Mur_ligase_C_dom_sf"/>
</dbReference>
<evidence type="ECO:0000256" key="1">
    <source>
        <dbReference type="ARBA" id="ARBA00005898"/>
    </source>
</evidence>
<dbReference type="UniPathway" id="UPA00219"/>
<dbReference type="GO" id="GO:0008765">
    <property type="term" value="F:UDP-N-acetylmuramoylalanyl-D-glutamate-2,6-diaminopimelate ligase activity"/>
    <property type="evidence" value="ECO:0007669"/>
    <property type="project" value="UniProtKB-UniRule"/>
</dbReference>
<dbReference type="Gene3D" id="3.40.1190.10">
    <property type="entry name" value="Mur-like, catalytic domain"/>
    <property type="match status" value="1"/>
</dbReference>
<dbReference type="EMBL" id="BLTE01000005">
    <property type="protein sequence ID" value="GFK93556.1"/>
    <property type="molecule type" value="Genomic_DNA"/>
</dbReference>
<dbReference type="HAMAP" id="MF_00208">
    <property type="entry name" value="MurE"/>
    <property type="match status" value="1"/>
</dbReference>
<keyword evidence="7" id="KW-0547">Nucleotide-binding</keyword>
<dbReference type="Pfam" id="PF08245">
    <property type="entry name" value="Mur_ligase_M"/>
    <property type="match status" value="1"/>
</dbReference>
<dbReference type="GO" id="GO:0071555">
    <property type="term" value="P:cell wall organization"/>
    <property type="evidence" value="ECO:0007669"/>
    <property type="project" value="UniProtKB-KW"/>
</dbReference>
<dbReference type="Pfam" id="PF01225">
    <property type="entry name" value="Mur_ligase"/>
    <property type="match status" value="1"/>
</dbReference>
<comment type="catalytic activity">
    <reaction evidence="7">
        <text>UDP-N-acetyl-alpha-D-muramoyl-L-alanyl-D-glutamate + meso-2,6-diaminopimelate + ATP = UDP-N-acetyl-alpha-D-muramoyl-L-alanyl-gamma-D-glutamyl-meso-2,6-diaminopimelate + ADP + phosphate + H(+)</text>
        <dbReference type="Rhea" id="RHEA:23676"/>
        <dbReference type="ChEBI" id="CHEBI:15378"/>
        <dbReference type="ChEBI" id="CHEBI:30616"/>
        <dbReference type="ChEBI" id="CHEBI:43474"/>
        <dbReference type="ChEBI" id="CHEBI:57791"/>
        <dbReference type="ChEBI" id="CHEBI:83900"/>
        <dbReference type="ChEBI" id="CHEBI:83905"/>
        <dbReference type="ChEBI" id="CHEBI:456216"/>
        <dbReference type="EC" id="6.3.2.13"/>
    </reaction>
</comment>
<dbReference type="Gene3D" id="3.90.190.20">
    <property type="entry name" value="Mur ligase, C-terminal domain"/>
    <property type="match status" value="1"/>
</dbReference>
<keyword evidence="4 7" id="KW-0573">Peptidoglycan synthesis</keyword>
<comment type="cofactor">
    <cofactor evidence="7">
        <name>Mg(2+)</name>
        <dbReference type="ChEBI" id="CHEBI:18420"/>
    </cofactor>
</comment>
<evidence type="ECO:0000256" key="2">
    <source>
        <dbReference type="ARBA" id="ARBA00022618"/>
    </source>
</evidence>
<keyword evidence="6 7" id="KW-0961">Cell wall biogenesis/degradation</keyword>
<feature type="short sequence motif" description="Meso-diaminopimelate recognition motif" evidence="7">
    <location>
        <begin position="402"/>
        <end position="405"/>
    </location>
</feature>
<evidence type="ECO:0000256" key="5">
    <source>
        <dbReference type="ARBA" id="ARBA00023306"/>
    </source>
</evidence>
<organism evidence="12 13">
    <name type="scientific">Fundidesulfovibrio magnetotacticus</name>
    <dbReference type="NCBI Taxonomy" id="2730080"/>
    <lineage>
        <taxon>Bacteria</taxon>
        <taxon>Pseudomonadati</taxon>
        <taxon>Thermodesulfobacteriota</taxon>
        <taxon>Desulfovibrionia</taxon>
        <taxon>Desulfovibrionales</taxon>
        <taxon>Desulfovibrionaceae</taxon>
        <taxon>Fundidesulfovibrio</taxon>
    </lineage>
</organism>
<sequence>MVRNHSFEELLALAAAGLDVQADSRRVTPGGAFVAVRGVSVDGESFIPMALERGAAWIVASPSAQLPAGSAARLAVVDDVPRALGLLAAARHGTERLPFRLAGVTGTNGKTTVTYLVEHLFARAGLRAGVLGTVEYRWPGHSQVASHTTPDCLTLHALLAEMARDGVQGAAMEVSSHALDQGRVEGLTFDAAALTNVTQDHLDYHGDMEAYFQAKRRFFTRYLRDPSGAALNLDDASGRRLAGEFPQALGFTLTGQAAGGRVLSGRVLRSSGEGMELSMELEGRSWSFASPLIGAFNASNLLAAQALGLCLGLPDSAMSGLADCNGAPGRLERVPNGQGVHVFVDYAHTPDALENVLTALKVLDFTRVVALFGCGGNRDRSKRPLMAQAVARHADVAVLTSDNPRHEDPLAIIEDARPGLSGAARVIVEPDRRKAIALALEAAGKGGAALLAGKGHEPYQQIGDEKLPFSDALVAGELLA</sequence>
<dbReference type="SUPFAM" id="SSF63418">
    <property type="entry name" value="MurE/MurF N-terminal domain"/>
    <property type="match status" value="1"/>
</dbReference>
<evidence type="ECO:0000259" key="11">
    <source>
        <dbReference type="Pfam" id="PF08245"/>
    </source>
</evidence>
<evidence type="ECO:0000256" key="7">
    <source>
        <dbReference type="HAMAP-Rule" id="MF_00208"/>
    </source>
</evidence>
<feature type="binding site" evidence="7">
    <location>
        <position position="181"/>
    </location>
    <ligand>
        <name>UDP-N-acetyl-alpha-D-muramoyl-L-alanyl-D-glutamate</name>
        <dbReference type="ChEBI" id="CHEBI:83900"/>
    </ligand>
</feature>
<evidence type="ECO:0000256" key="4">
    <source>
        <dbReference type="ARBA" id="ARBA00022984"/>
    </source>
</evidence>
<reference evidence="12 13" key="2">
    <citation type="submission" date="2020-05" db="EMBL/GenBank/DDBJ databases">
        <title>Draft genome sequence of Desulfovibrio sp. strainFSS-1.</title>
        <authorList>
            <person name="Shimoshige H."/>
            <person name="Kobayashi H."/>
            <person name="Maekawa T."/>
        </authorList>
    </citation>
    <scope>NUCLEOTIDE SEQUENCE [LARGE SCALE GENOMIC DNA]</scope>
    <source>
        <strain evidence="12 13">SIID29052-01</strain>
    </source>
</reference>
<dbReference type="Proteomes" id="UP000494245">
    <property type="component" value="Unassembled WGS sequence"/>
</dbReference>
<feature type="domain" description="Mur ligase N-terminal catalytic" evidence="9">
    <location>
        <begin position="20"/>
        <end position="91"/>
    </location>
</feature>
<evidence type="ECO:0000259" key="10">
    <source>
        <dbReference type="Pfam" id="PF02875"/>
    </source>
</evidence>
<dbReference type="InterPro" id="IPR035911">
    <property type="entry name" value="MurE/MurF_N"/>
</dbReference>
<dbReference type="SUPFAM" id="SSF53623">
    <property type="entry name" value="MurD-like peptide ligases, catalytic domain"/>
    <property type="match status" value="1"/>
</dbReference>
<dbReference type="GO" id="GO:0005737">
    <property type="term" value="C:cytoplasm"/>
    <property type="evidence" value="ECO:0007669"/>
    <property type="project" value="UniProtKB-SubCell"/>
</dbReference>
<feature type="binding site" evidence="7">
    <location>
        <position position="183"/>
    </location>
    <ligand>
        <name>UDP-N-acetyl-alpha-D-muramoyl-L-alanyl-D-glutamate</name>
        <dbReference type="ChEBI" id="CHEBI:83900"/>
    </ligand>
</feature>
<dbReference type="PANTHER" id="PTHR23135:SF4">
    <property type="entry name" value="UDP-N-ACETYLMURAMOYL-L-ALANYL-D-GLUTAMATE--2,6-DIAMINOPIMELATE LIGASE MURE HOMOLOG, CHLOROPLASTIC"/>
    <property type="match status" value="1"/>
</dbReference>
<comment type="subcellular location">
    <subcellularLocation>
        <location evidence="7 8">Cytoplasm</location>
    </subcellularLocation>
</comment>
<evidence type="ECO:0000256" key="6">
    <source>
        <dbReference type="ARBA" id="ARBA00023316"/>
    </source>
</evidence>
<feature type="binding site" evidence="7">
    <location>
        <begin position="148"/>
        <end position="149"/>
    </location>
    <ligand>
        <name>UDP-N-acetyl-alpha-D-muramoyl-L-alanyl-D-glutamate</name>
        <dbReference type="ChEBI" id="CHEBI:83900"/>
    </ligand>
</feature>
<dbReference type="GO" id="GO:0009252">
    <property type="term" value="P:peptidoglycan biosynthetic process"/>
    <property type="evidence" value="ECO:0007669"/>
    <property type="project" value="UniProtKB-UniRule"/>
</dbReference>
<dbReference type="EC" id="6.3.2.13" evidence="7"/>
<dbReference type="InterPro" id="IPR000713">
    <property type="entry name" value="Mur_ligase_N"/>
</dbReference>
<dbReference type="NCBIfam" id="NF001124">
    <property type="entry name" value="PRK00139.1-2"/>
    <property type="match status" value="1"/>
</dbReference>
<keyword evidence="13" id="KW-1185">Reference proteome</keyword>
<feature type="binding site" evidence="7">
    <location>
        <begin position="402"/>
        <end position="405"/>
    </location>
    <ligand>
        <name>meso-2,6-diaminopimelate</name>
        <dbReference type="ChEBI" id="CHEBI:57791"/>
    </ligand>
</feature>
<keyword evidence="5 7" id="KW-0131">Cell cycle</keyword>
<name>A0A6V8LUR6_9BACT</name>
<keyword evidence="7" id="KW-0460">Magnesium</keyword>
<evidence type="ECO:0000259" key="9">
    <source>
        <dbReference type="Pfam" id="PF01225"/>
    </source>
</evidence>
<dbReference type="GO" id="GO:0000287">
    <property type="term" value="F:magnesium ion binding"/>
    <property type="evidence" value="ECO:0007669"/>
    <property type="project" value="UniProtKB-UniRule"/>
</dbReference>
<dbReference type="InterPro" id="IPR005761">
    <property type="entry name" value="UDP-N-AcMur-Glu-dNH2Pim_ligase"/>
</dbReference>
<keyword evidence="7 12" id="KW-0436">Ligase</keyword>
<evidence type="ECO:0000256" key="8">
    <source>
        <dbReference type="RuleBase" id="RU004135"/>
    </source>
</evidence>
<feature type="modified residue" description="N6-carboxylysine" evidence="7">
    <location>
        <position position="215"/>
    </location>
</feature>
<dbReference type="GO" id="GO:0008360">
    <property type="term" value="P:regulation of cell shape"/>
    <property type="evidence" value="ECO:0007669"/>
    <property type="project" value="UniProtKB-KW"/>
</dbReference>
<keyword evidence="7" id="KW-0067">ATP-binding</keyword>
<dbReference type="Pfam" id="PF02875">
    <property type="entry name" value="Mur_ligase_C"/>
    <property type="match status" value="1"/>
</dbReference>
<dbReference type="InterPro" id="IPR036565">
    <property type="entry name" value="Mur-like_cat_sf"/>
</dbReference>
<comment type="caution">
    <text evidence="7">Lacks conserved residue(s) required for the propagation of feature annotation.</text>
</comment>
<evidence type="ECO:0000256" key="3">
    <source>
        <dbReference type="ARBA" id="ARBA00022960"/>
    </source>
</evidence>
<dbReference type="GO" id="GO:0005524">
    <property type="term" value="F:ATP binding"/>
    <property type="evidence" value="ECO:0007669"/>
    <property type="project" value="UniProtKB-UniRule"/>
</dbReference>
<dbReference type="GO" id="GO:0051301">
    <property type="term" value="P:cell division"/>
    <property type="evidence" value="ECO:0007669"/>
    <property type="project" value="UniProtKB-KW"/>
</dbReference>
<feature type="domain" description="Mur ligase C-terminal" evidence="10">
    <location>
        <begin position="329"/>
        <end position="455"/>
    </location>
</feature>
<comment type="function">
    <text evidence="7">Catalyzes the addition of meso-diaminopimelic acid to the nucleotide precursor UDP-N-acetylmuramoyl-L-alanyl-D-glutamate (UMAG) in the biosynthesis of bacterial cell-wall peptidoglycan.</text>
</comment>
<dbReference type="Gene3D" id="3.40.1390.10">
    <property type="entry name" value="MurE/MurF, N-terminal domain"/>
    <property type="match status" value="1"/>
</dbReference>
<feature type="binding site" evidence="7">
    <location>
        <position position="457"/>
    </location>
    <ligand>
        <name>meso-2,6-diaminopimelate</name>
        <dbReference type="ChEBI" id="CHEBI:57791"/>
    </ligand>
</feature>
<reference evidence="12 13" key="1">
    <citation type="submission" date="2020-04" db="EMBL/GenBank/DDBJ databases">
        <authorList>
            <consortium name="Desulfovibrio sp. FSS-1 genome sequencing consortium"/>
            <person name="Shimoshige H."/>
            <person name="Kobayashi H."/>
            <person name="Maekawa T."/>
        </authorList>
    </citation>
    <scope>NUCLEOTIDE SEQUENCE [LARGE SCALE GENOMIC DNA]</scope>
    <source>
        <strain evidence="12 13">SIID29052-01</strain>
    </source>
</reference>
<dbReference type="InterPro" id="IPR004101">
    <property type="entry name" value="Mur_ligase_C"/>
</dbReference>
<feature type="binding site" evidence="7">
    <location>
        <position position="175"/>
    </location>
    <ligand>
        <name>UDP-N-acetyl-alpha-D-muramoyl-L-alanyl-D-glutamate</name>
        <dbReference type="ChEBI" id="CHEBI:83900"/>
    </ligand>
</feature>